<dbReference type="AlphaFoldDB" id="A0AAV1MC57"/>
<organism evidence="1 2">
    <name type="scientific">Parnassius mnemosyne</name>
    <name type="common">clouded apollo</name>
    <dbReference type="NCBI Taxonomy" id="213953"/>
    <lineage>
        <taxon>Eukaryota</taxon>
        <taxon>Metazoa</taxon>
        <taxon>Ecdysozoa</taxon>
        <taxon>Arthropoda</taxon>
        <taxon>Hexapoda</taxon>
        <taxon>Insecta</taxon>
        <taxon>Pterygota</taxon>
        <taxon>Neoptera</taxon>
        <taxon>Endopterygota</taxon>
        <taxon>Lepidoptera</taxon>
        <taxon>Glossata</taxon>
        <taxon>Ditrysia</taxon>
        <taxon>Papilionoidea</taxon>
        <taxon>Papilionidae</taxon>
        <taxon>Parnassiinae</taxon>
        <taxon>Parnassini</taxon>
        <taxon>Parnassius</taxon>
        <taxon>Driopa</taxon>
    </lineage>
</organism>
<evidence type="ECO:0000313" key="2">
    <source>
        <dbReference type="Proteomes" id="UP001314205"/>
    </source>
</evidence>
<name>A0AAV1MC57_9NEOP</name>
<accession>A0AAV1MC57</accession>
<evidence type="ECO:0000313" key="1">
    <source>
        <dbReference type="EMBL" id="CAK1604024.1"/>
    </source>
</evidence>
<comment type="caution">
    <text evidence="1">The sequence shown here is derived from an EMBL/GenBank/DDBJ whole genome shotgun (WGS) entry which is preliminary data.</text>
</comment>
<reference evidence="1 2" key="1">
    <citation type="submission" date="2023-11" db="EMBL/GenBank/DDBJ databases">
        <authorList>
            <person name="Hedman E."/>
            <person name="Englund M."/>
            <person name="Stromberg M."/>
            <person name="Nyberg Akerstrom W."/>
            <person name="Nylinder S."/>
            <person name="Jareborg N."/>
            <person name="Kallberg Y."/>
            <person name="Kronander E."/>
        </authorList>
    </citation>
    <scope>NUCLEOTIDE SEQUENCE [LARGE SCALE GENOMIC DNA]</scope>
</reference>
<dbReference type="EMBL" id="CAVLGL010000159">
    <property type="protein sequence ID" value="CAK1604024.1"/>
    <property type="molecule type" value="Genomic_DNA"/>
</dbReference>
<dbReference type="Proteomes" id="UP001314205">
    <property type="component" value="Unassembled WGS sequence"/>
</dbReference>
<gene>
    <name evidence="1" type="ORF">PARMNEM_LOCUS22305</name>
</gene>
<sequence>MMWTEYLPTSVRAVLAVTSITQLDKLAELADKIMKTTRPIEAAEIVTQKPSTKEKDLAADLEELRLKWYNYVEDKRGVDRNEAVSTFIQHQATDEERFQDDAPASDVLLAPPETKCYDMLKNMLMIVYAESENKQFQRLF</sequence>
<protein>
    <submittedName>
        <fullName evidence="1">Uncharacterized protein</fullName>
    </submittedName>
</protein>
<keyword evidence="2" id="KW-1185">Reference proteome</keyword>
<proteinExistence type="predicted"/>